<proteinExistence type="predicted"/>
<dbReference type="Pfam" id="PF00072">
    <property type="entry name" value="Response_reg"/>
    <property type="match status" value="1"/>
</dbReference>
<dbReference type="GO" id="GO:0003700">
    <property type="term" value="F:DNA-binding transcription factor activity"/>
    <property type="evidence" value="ECO:0007669"/>
    <property type="project" value="InterPro"/>
</dbReference>
<keyword evidence="3" id="KW-0963">Cytoplasm</keyword>
<keyword evidence="5" id="KW-0902">Two-component regulatory system</keyword>
<dbReference type="Pfam" id="PF17853">
    <property type="entry name" value="GGDEF_2"/>
    <property type="match status" value="1"/>
</dbReference>
<dbReference type="InterPro" id="IPR011006">
    <property type="entry name" value="CheY-like_superfamily"/>
</dbReference>
<dbReference type="GO" id="GO:0000160">
    <property type="term" value="P:phosphorelay signal transduction system"/>
    <property type="evidence" value="ECO:0007669"/>
    <property type="project" value="UniProtKB-KW"/>
</dbReference>
<dbReference type="PROSITE" id="PS01124">
    <property type="entry name" value="HTH_ARAC_FAMILY_2"/>
    <property type="match status" value="1"/>
</dbReference>
<dbReference type="SMART" id="SM00342">
    <property type="entry name" value="HTH_ARAC"/>
    <property type="match status" value="1"/>
</dbReference>
<name>A0A6S6R240_9FIRM</name>
<keyword evidence="11" id="KW-1185">Reference proteome</keyword>
<dbReference type="SUPFAM" id="SSF52172">
    <property type="entry name" value="CheY-like"/>
    <property type="match status" value="1"/>
</dbReference>
<protein>
    <recommendedName>
        <fullName evidence="2">Stage 0 sporulation protein A homolog</fullName>
    </recommendedName>
</protein>
<dbReference type="GO" id="GO:0043565">
    <property type="term" value="F:sequence-specific DNA binding"/>
    <property type="evidence" value="ECO:0007669"/>
    <property type="project" value="InterPro"/>
</dbReference>
<dbReference type="EMBL" id="AP023367">
    <property type="protein sequence ID" value="BCJ93261.1"/>
    <property type="molecule type" value="Genomic_DNA"/>
</dbReference>
<dbReference type="InterPro" id="IPR009057">
    <property type="entry name" value="Homeodomain-like_sf"/>
</dbReference>
<dbReference type="RefSeq" id="WP_184090146.1">
    <property type="nucleotide sequence ID" value="NZ_AP023367.1"/>
</dbReference>
<dbReference type="SMART" id="SM00448">
    <property type="entry name" value="REC"/>
    <property type="match status" value="1"/>
</dbReference>
<dbReference type="Proteomes" id="UP000515561">
    <property type="component" value="Chromosome"/>
</dbReference>
<evidence type="ECO:0000256" key="5">
    <source>
        <dbReference type="ARBA" id="ARBA00023012"/>
    </source>
</evidence>
<dbReference type="CDD" id="cd17536">
    <property type="entry name" value="REC_YesN-like"/>
    <property type="match status" value="1"/>
</dbReference>
<comment type="function">
    <text evidence="9">May play the central regulatory role in sporulation. It may be an element of the effector pathway responsible for the activation of sporulation genes in response to nutritional stress. Spo0A may act in concert with spo0H (a sigma factor) to control the expression of some genes that are critical to the sporulation process.</text>
</comment>
<dbReference type="PRINTS" id="PR00032">
    <property type="entry name" value="HTHARAC"/>
</dbReference>
<evidence type="ECO:0000256" key="8">
    <source>
        <dbReference type="ARBA" id="ARBA00023163"/>
    </source>
</evidence>
<evidence type="ECO:0000256" key="2">
    <source>
        <dbReference type="ARBA" id="ARBA00018672"/>
    </source>
</evidence>
<organism evidence="10 11">
    <name type="scientific">Anaerocolumna cellulosilytica</name>
    <dbReference type="NCBI Taxonomy" id="433286"/>
    <lineage>
        <taxon>Bacteria</taxon>
        <taxon>Bacillati</taxon>
        <taxon>Bacillota</taxon>
        <taxon>Clostridia</taxon>
        <taxon>Lachnospirales</taxon>
        <taxon>Lachnospiraceae</taxon>
        <taxon>Anaerocolumna</taxon>
    </lineage>
</organism>
<keyword evidence="6" id="KW-0805">Transcription regulation</keyword>
<dbReference type="InterPro" id="IPR051552">
    <property type="entry name" value="HptR"/>
</dbReference>
<dbReference type="GO" id="GO:0005737">
    <property type="term" value="C:cytoplasm"/>
    <property type="evidence" value="ECO:0007669"/>
    <property type="project" value="UniProtKB-SubCell"/>
</dbReference>
<evidence type="ECO:0000256" key="1">
    <source>
        <dbReference type="ARBA" id="ARBA00004496"/>
    </source>
</evidence>
<reference evidence="10 11" key="1">
    <citation type="journal article" date="2016" name="Int. J. Syst. Evol. Microbiol.">
        <title>Descriptions of Anaerotaenia torta gen. nov., sp. nov. and Anaerocolumna cellulosilytica gen. nov., sp. nov. isolated from a methanogenic reactor of cattle waste.</title>
        <authorList>
            <person name="Uek A."/>
            <person name="Ohtaki Y."/>
            <person name="Kaku N."/>
            <person name="Ueki K."/>
        </authorList>
    </citation>
    <scope>NUCLEOTIDE SEQUENCE [LARGE SCALE GENOMIC DNA]</scope>
    <source>
        <strain evidence="10 11">SN021</strain>
    </source>
</reference>
<dbReference type="InterPro" id="IPR041522">
    <property type="entry name" value="CdaR_GGDEF"/>
</dbReference>
<evidence type="ECO:0000256" key="4">
    <source>
        <dbReference type="ARBA" id="ARBA00022553"/>
    </source>
</evidence>
<dbReference type="Gene3D" id="3.40.50.2300">
    <property type="match status" value="1"/>
</dbReference>
<dbReference type="Pfam" id="PF12833">
    <property type="entry name" value="HTH_18"/>
    <property type="match status" value="1"/>
</dbReference>
<dbReference type="PANTHER" id="PTHR42713:SF3">
    <property type="entry name" value="TRANSCRIPTIONAL REGULATORY PROTEIN HPTR"/>
    <property type="match status" value="1"/>
</dbReference>
<accession>A0A6S6R240</accession>
<dbReference type="InterPro" id="IPR018060">
    <property type="entry name" value="HTH_AraC"/>
</dbReference>
<evidence type="ECO:0000313" key="11">
    <source>
        <dbReference type="Proteomes" id="UP000515561"/>
    </source>
</evidence>
<dbReference type="InterPro" id="IPR001789">
    <property type="entry name" value="Sig_transdc_resp-reg_receiver"/>
</dbReference>
<keyword evidence="8" id="KW-0804">Transcription</keyword>
<keyword evidence="4" id="KW-0597">Phosphoprotein</keyword>
<dbReference type="AlphaFoldDB" id="A0A6S6R240"/>
<dbReference type="SUPFAM" id="SSF46689">
    <property type="entry name" value="Homeodomain-like"/>
    <property type="match status" value="1"/>
</dbReference>
<dbReference type="KEGG" id="acel:acsn021_08300"/>
<sequence>MYQAVIVDDEAFIVEGLKNAIDWEGYHIEIACAVTSPVLALDYLKNNQVHLLITDVSMPEMDGLSLLKQAKELLPLLSVIVLSAYDHFEYVRTSLRYGAENYLLKPLDPDELADTISQLVNHMQEREELSKTYGRAMLNFRSTFIENWVKNSLSTEDLRTRAGLLGIDLEAGHFFSVIFSSLNANSSTMSRFFDHLLSYLPGSYLGHFYFANPTCLVCVFTALDPQSLDTSVFLKDIIKASAHLRLPVFASSGNTVKHFSEVPLSYQQAAAYQFLKYTPIPIHIYEESKSLEAFLLKFQAAYETGNPDTVLQVLDTLYTGKIPAPFSATLSKAILSVLLAHLNLEPEDMILQHPDLLQLLKDFPSPGSTVTDYKGYMAEFYKYLHSLDDMIKQSMYPCVDAVIKALEKFQDKDISLKTLAHKLNVTPSYLGTIFKQQTGYYFNDYLTEARLLHAAHLIEHTDMKMKDIVERVGFSSQTYFNRSFKRFYNVSPVAFRRQKKVK</sequence>
<keyword evidence="7" id="KW-0238">DNA-binding</keyword>
<evidence type="ECO:0000313" key="10">
    <source>
        <dbReference type="EMBL" id="BCJ93261.1"/>
    </source>
</evidence>
<evidence type="ECO:0000256" key="7">
    <source>
        <dbReference type="ARBA" id="ARBA00023125"/>
    </source>
</evidence>
<dbReference type="PANTHER" id="PTHR42713">
    <property type="entry name" value="HISTIDINE KINASE-RELATED"/>
    <property type="match status" value="1"/>
</dbReference>
<evidence type="ECO:0000256" key="3">
    <source>
        <dbReference type="ARBA" id="ARBA00022490"/>
    </source>
</evidence>
<evidence type="ECO:0000256" key="9">
    <source>
        <dbReference type="ARBA" id="ARBA00024867"/>
    </source>
</evidence>
<gene>
    <name evidence="10" type="ORF">acsn021_08300</name>
</gene>
<dbReference type="Gene3D" id="1.10.10.60">
    <property type="entry name" value="Homeodomain-like"/>
    <property type="match status" value="2"/>
</dbReference>
<evidence type="ECO:0000256" key="6">
    <source>
        <dbReference type="ARBA" id="ARBA00023015"/>
    </source>
</evidence>
<comment type="subcellular location">
    <subcellularLocation>
        <location evidence="1">Cytoplasm</location>
    </subcellularLocation>
</comment>
<dbReference type="PROSITE" id="PS50110">
    <property type="entry name" value="RESPONSE_REGULATORY"/>
    <property type="match status" value="1"/>
</dbReference>
<dbReference type="InterPro" id="IPR020449">
    <property type="entry name" value="Tscrpt_reg_AraC-type_HTH"/>
</dbReference>